<evidence type="ECO:0000313" key="2">
    <source>
        <dbReference type="Proteomes" id="UP001524478"/>
    </source>
</evidence>
<organism evidence="1 2">
    <name type="scientific">Tissierella carlieri</name>
    <dbReference type="NCBI Taxonomy" id="689904"/>
    <lineage>
        <taxon>Bacteria</taxon>
        <taxon>Bacillati</taxon>
        <taxon>Bacillota</taxon>
        <taxon>Tissierellia</taxon>
        <taxon>Tissierellales</taxon>
        <taxon>Tissierellaceae</taxon>
        <taxon>Tissierella</taxon>
    </lineage>
</organism>
<dbReference type="RefSeq" id="WP_216561117.1">
    <property type="nucleotide sequence ID" value="NZ_JAHLOH010000045.1"/>
</dbReference>
<protein>
    <recommendedName>
        <fullName evidence="3">DUF4352 domain-containing protein</fullName>
    </recommendedName>
</protein>
<dbReference type="EMBL" id="JANGAC010000015">
    <property type="protein sequence ID" value="MCQ4924719.1"/>
    <property type="molecule type" value="Genomic_DNA"/>
</dbReference>
<keyword evidence="2" id="KW-1185">Reference proteome</keyword>
<dbReference type="Proteomes" id="UP001524478">
    <property type="component" value="Unassembled WGS sequence"/>
</dbReference>
<accession>A0ABT1SE77</accession>
<gene>
    <name evidence="1" type="ORF">NE686_16565</name>
</gene>
<sequence>MKKTIIIIFLVAILIFSSIVMVIGSKENNRYDNRDIKTEKKENVDLDKPQDNEEDENINLEEAQLTEESLMRIDSQNGIDVAVVFNNLLEDDKDYIVFKVMVNNHRVDLENIKYAELSKLRVSDGTVIDEGFQWKLEGGGGHHISGYLKLPKTYDGNDVINDNVDNIQLEIEGIGDARKLTFKWDKDVIDSYNNGGR</sequence>
<evidence type="ECO:0008006" key="3">
    <source>
        <dbReference type="Google" id="ProtNLM"/>
    </source>
</evidence>
<evidence type="ECO:0000313" key="1">
    <source>
        <dbReference type="EMBL" id="MCQ4924719.1"/>
    </source>
</evidence>
<proteinExistence type="predicted"/>
<reference evidence="1 2" key="1">
    <citation type="submission" date="2022-06" db="EMBL/GenBank/DDBJ databases">
        <title>Isolation of gut microbiota from human fecal samples.</title>
        <authorList>
            <person name="Pamer E.G."/>
            <person name="Barat B."/>
            <person name="Waligurski E."/>
            <person name="Medina S."/>
            <person name="Paddock L."/>
            <person name="Mostad J."/>
        </authorList>
    </citation>
    <scope>NUCLEOTIDE SEQUENCE [LARGE SCALE GENOMIC DNA]</scope>
    <source>
        <strain evidence="1 2">DFI.7.95</strain>
    </source>
</reference>
<name>A0ABT1SE77_9FIRM</name>
<comment type="caution">
    <text evidence="1">The sequence shown here is derived from an EMBL/GenBank/DDBJ whole genome shotgun (WGS) entry which is preliminary data.</text>
</comment>